<dbReference type="OrthoDB" id="957735at2759"/>
<comment type="similarity">
    <text evidence="2">Belongs to the VPS27 family.</text>
</comment>
<feature type="compositionally biased region" description="Polar residues" evidence="11">
    <location>
        <begin position="602"/>
        <end position="612"/>
    </location>
</feature>
<keyword evidence="5" id="KW-0677">Repeat</keyword>
<dbReference type="GO" id="GO:0032266">
    <property type="term" value="F:phosphatidylinositol-3-phosphate binding"/>
    <property type="evidence" value="ECO:0007669"/>
    <property type="project" value="TreeGrafter"/>
</dbReference>
<evidence type="ECO:0000259" key="13">
    <source>
        <dbReference type="PROSITE" id="PS50179"/>
    </source>
</evidence>
<evidence type="ECO:0000256" key="10">
    <source>
        <dbReference type="PROSITE-ProRule" id="PRU00091"/>
    </source>
</evidence>
<dbReference type="Proteomes" id="UP000694255">
    <property type="component" value="Unassembled WGS sequence"/>
</dbReference>
<dbReference type="PANTHER" id="PTHR47794">
    <property type="entry name" value="VACUOLAR PROTEIN SORTING-ASSOCIATED PROTEIN 27"/>
    <property type="match status" value="1"/>
</dbReference>
<dbReference type="InterPro" id="IPR049425">
    <property type="entry name" value="Vps27_GAT-like"/>
</dbReference>
<dbReference type="Pfam" id="PF02809">
    <property type="entry name" value="UIM"/>
    <property type="match status" value="2"/>
</dbReference>
<feature type="compositionally biased region" description="Pro residues" evidence="11">
    <location>
        <begin position="861"/>
        <end position="870"/>
    </location>
</feature>
<dbReference type="PROSITE" id="PS50330">
    <property type="entry name" value="UIM"/>
    <property type="match status" value="2"/>
</dbReference>
<feature type="domain" description="FYVE-type" evidence="12">
    <location>
        <begin position="187"/>
        <end position="247"/>
    </location>
</feature>
<evidence type="ECO:0000313" key="15">
    <source>
        <dbReference type="Proteomes" id="UP000694255"/>
    </source>
</evidence>
<evidence type="ECO:0000256" key="3">
    <source>
        <dbReference type="ARBA" id="ARBA00017753"/>
    </source>
</evidence>
<gene>
    <name evidence="14" type="ORF">J8A68_005092</name>
</gene>
<dbReference type="GO" id="GO:0033565">
    <property type="term" value="C:ESCRT-0 complex"/>
    <property type="evidence" value="ECO:0007669"/>
    <property type="project" value="TreeGrafter"/>
</dbReference>
<dbReference type="PROSITE" id="PS50179">
    <property type="entry name" value="VHS"/>
    <property type="match status" value="1"/>
</dbReference>
<dbReference type="RefSeq" id="XP_049261630.1">
    <property type="nucleotide sequence ID" value="XM_049409122.1"/>
</dbReference>
<feature type="compositionally biased region" description="Low complexity" evidence="11">
    <location>
        <begin position="730"/>
        <end position="750"/>
    </location>
</feature>
<dbReference type="GO" id="GO:0043130">
    <property type="term" value="F:ubiquitin binding"/>
    <property type="evidence" value="ECO:0007669"/>
    <property type="project" value="InterPro"/>
</dbReference>
<evidence type="ECO:0000313" key="14">
    <source>
        <dbReference type="EMBL" id="KAG7661397.1"/>
    </source>
</evidence>
<dbReference type="InterPro" id="IPR017455">
    <property type="entry name" value="Znf_FYVE-rel"/>
</dbReference>
<evidence type="ECO:0000256" key="9">
    <source>
        <dbReference type="ARBA" id="ARBA00023136"/>
    </source>
</evidence>
<feature type="compositionally biased region" description="Low complexity" evidence="11">
    <location>
        <begin position="389"/>
        <end position="447"/>
    </location>
</feature>
<evidence type="ECO:0000256" key="11">
    <source>
        <dbReference type="SAM" id="MobiDB-lite"/>
    </source>
</evidence>
<keyword evidence="7 10" id="KW-0863">Zinc-finger</keyword>
<feature type="compositionally biased region" description="Low complexity" evidence="11">
    <location>
        <begin position="591"/>
        <end position="601"/>
    </location>
</feature>
<keyword evidence="6" id="KW-0967">Endosome</keyword>
<dbReference type="SMART" id="SM00064">
    <property type="entry name" value="FYVE"/>
    <property type="match status" value="1"/>
</dbReference>
<dbReference type="EMBL" id="JAGSYN010000220">
    <property type="protein sequence ID" value="KAG7661397.1"/>
    <property type="molecule type" value="Genomic_DNA"/>
</dbReference>
<organism evidence="14 15">
    <name type="scientific">[Candida] subhashii</name>
    <dbReference type="NCBI Taxonomy" id="561895"/>
    <lineage>
        <taxon>Eukaryota</taxon>
        <taxon>Fungi</taxon>
        <taxon>Dikarya</taxon>
        <taxon>Ascomycota</taxon>
        <taxon>Saccharomycotina</taxon>
        <taxon>Pichiomycetes</taxon>
        <taxon>Debaryomycetaceae</taxon>
        <taxon>Spathaspora</taxon>
    </lineage>
</organism>
<dbReference type="InterPro" id="IPR002014">
    <property type="entry name" value="VHS_dom"/>
</dbReference>
<feature type="domain" description="VHS" evidence="13">
    <location>
        <begin position="25"/>
        <end position="168"/>
    </location>
</feature>
<dbReference type="Pfam" id="PF21356">
    <property type="entry name" value="Vps27_GAT-like"/>
    <property type="match status" value="1"/>
</dbReference>
<dbReference type="SMART" id="SM00288">
    <property type="entry name" value="VHS"/>
    <property type="match status" value="1"/>
</dbReference>
<feature type="compositionally biased region" description="Pro residues" evidence="11">
    <location>
        <begin position="304"/>
        <end position="317"/>
    </location>
</feature>
<dbReference type="GO" id="GO:0006623">
    <property type="term" value="P:protein targeting to vacuole"/>
    <property type="evidence" value="ECO:0007669"/>
    <property type="project" value="TreeGrafter"/>
</dbReference>
<sequence>MAWFGGSSGNVSTVLLDNKISQATSESIPNGELDLPIALEITDMIRSKNIPAKQSMRALKKRLTLIYSNPNLITSTLKLIDLCIKNCGFHFLIEIANKEFIDYLIDFIFKVQYNIKDYQIQNNEAKLNVGKFILSLLKQWKIAFADNLQLSYVEKVYNQLVNEGYQFPDLDTSVTSKFVDSEVPPDWIDSDSCMVCYTPFSMMNRKHHCRACGGVFCQSHSANNVPLVELGITEPVRVCDNCLAKQKVKSGKHKKEHSRGIGSYGSYEPESRSINNNNNNEEDEDEQLRRAIELSLQDSSIPAYTPPAPVQAPPPQPSGQDEEEDEDLKAAIAASLQEYESQQKINNMYQQQQPQSQPQQPEYVPSNPFGQPQEPESDLYNISYPQFGTSQQQSQQQQQYQPNQAAQQQYQSPQQTQQQPAYTGSPFQQQQQQPQAQAQPQAQPSQQENLSQAEEEQINLFITLMNNLRNDPKKQANIMYDQDLNELHSKIIKLKPKVNKSLRNSIEKYDIFMEMNNKISTISRLYDQFLESKLSMAYGNHYISPAVQNVQAAGGTLRTGLYPNYTDGQGISPQVSGYGRERVSPQVSGYAGQQQPAQAQQNTGYRRSSQEIPDSRYAEAQQAQQSTAYRRSSQEIPYTEAQQTGGYERQQQQQSQPPQQQSTGFYASYPQESYSTDSYNKYEQPQPQHQPGLPQVQVPTPTLAPCEADLEEEVSNGRTATSSTGPRRFSQSIYPEQQQKQQQHTPSSSSNIVYPTGEDYLPRKEEDTYEVSLPHYPPPEDLQQQLPVQTYVRRASTSLPENAVEDANMKYPSLENVEKREQEEEEERERLSSMFPRVPNNSTGGELQPIRTGGSRKSPYVPEPEPLIEL</sequence>
<feature type="compositionally biased region" description="Polar residues" evidence="11">
    <location>
        <begin position="670"/>
        <end position="683"/>
    </location>
</feature>
<proteinExistence type="inferred from homology"/>
<dbReference type="PANTHER" id="PTHR47794:SF1">
    <property type="entry name" value="VACUOLAR PROTEIN SORTING-ASSOCIATED PROTEIN 27"/>
    <property type="match status" value="1"/>
</dbReference>
<feature type="region of interest" description="Disordered" evidence="11">
    <location>
        <begin position="572"/>
        <end position="785"/>
    </location>
</feature>
<feature type="compositionally biased region" description="Polar residues" evidence="11">
    <location>
        <begin position="621"/>
        <end position="645"/>
    </location>
</feature>
<keyword evidence="8" id="KW-0862">Zinc</keyword>
<evidence type="ECO:0000256" key="4">
    <source>
        <dbReference type="ARBA" id="ARBA00022723"/>
    </source>
</evidence>
<evidence type="ECO:0000256" key="5">
    <source>
        <dbReference type="ARBA" id="ARBA00022737"/>
    </source>
</evidence>
<dbReference type="AlphaFoldDB" id="A0A8J5UIU3"/>
<feature type="region of interest" description="Disordered" evidence="11">
    <location>
        <begin position="300"/>
        <end position="327"/>
    </location>
</feature>
<dbReference type="Pfam" id="PF01363">
    <property type="entry name" value="FYVE"/>
    <property type="match status" value="1"/>
</dbReference>
<dbReference type="InterPro" id="IPR003903">
    <property type="entry name" value="UIM_dom"/>
</dbReference>
<feature type="compositionally biased region" description="Low complexity" evidence="11">
    <location>
        <begin position="650"/>
        <end position="662"/>
    </location>
</feature>
<feature type="region of interest" description="Disordered" evidence="11">
    <location>
        <begin position="341"/>
        <end position="453"/>
    </location>
</feature>
<dbReference type="Pfam" id="PF00790">
    <property type="entry name" value="VHS"/>
    <property type="match status" value="1"/>
</dbReference>
<feature type="compositionally biased region" description="Low complexity" evidence="11">
    <location>
        <begin position="684"/>
        <end position="699"/>
    </location>
</feature>
<dbReference type="GeneID" id="73471892"/>
<keyword evidence="15" id="KW-1185">Reference proteome</keyword>
<dbReference type="CDD" id="cd16979">
    <property type="entry name" value="VHS_Vps27"/>
    <property type="match status" value="1"/>
</dbReference>
<evidence type="ECO:0000256" key="6">
    <source>
        <dbReference type="ARBA" id="ARBA00022753"/>
    </source>
</evidence>
<reference evidence="14 15" key="1">
    <citation type="journal article" date="2021" name="DNA Res.">
        <title>Genome analysis of Candida subhashii reveals its hybrid nature and dual mitochondrial genome conformations.</title>
        <authorList>
            <person name="Mixao V."/>
            <person name="Hegedusova E."/>
            <person name="Saus E."/>
            <person name="Pryszcz L.P."/>
            <person name="Cillingova A."/>
            <person name="Nosek J."/>
            <person name="Gabaldon T."/>
        </authorList>
    </citation>
    <scope>NUCLEOTIDE SEQUENCE [LARGE SCALE GENOMIC DNA]</scope>
    <source>
        <strain evidence="14 15">CBS 10753</strain>
    </source>
</reference>
<evidence type="ECO:0000256" key="8">
    <source>
        <dbReference type="ARBA" id="ARBA00022833"/>
    </source>
</evidence>
<evidence type="ECO:0000256" key="1">
    <source>
        <dbReference type="ARBA" id="ARBA00004125"/>
    </source>
</evidence>
<feature type="compositionally biased region" description="Polar residues" evidence="11">
    <location>
        <begin position="716"/>
        <end position="725"/>
    </location>
</feature>
<name>A0A8J5UIU3_9ASCO</name>
<dbReference type="GO" id="GO:0008270">
    <property type="term" value="F:zinc ion binding"/>
    <property type="evidence" value="ECO:0007669"/>
    <property type="project" value="UniProtKB-KW"/>
</dbReference>
<comment type="subcellular location">
    <subcellularLocation>
        <location evidence="1">Endosome membrane</location>
        <topology evidence="1">Peripheral membrane protein</topology>
        <orientation evidence="1">Cytoplasmic side</orientation>
    </subcellularLocation>
</comment>
<comment type="caution">
    <text evidence="14">The sequence shown here is derived from an EMBL/GenBank/DDBJ whole genome shotgun (WGS) entry which is preliminary data.</text>
</comment>
<dbReference type="PROSITE" id="PS50178">
    <property type="entry name" value="ZF_FYVE"/>
    <property type="match status" value="1"/>
</dbReference>
<dbReference type="GO" id="GO:0010008">
    <property type="term" value="C:endosome membrane"/>
    <property type="evidence" value="ECO:0007669"/>
    <property type="project" value="UniProtKB-SubCell"/>
</dbReference>
<feature type="region of interest" description="Disordered" evidence="11">
    <location>
        <begin position="798"/>
        <end position="870"/>
    </location>
</feature>
<protein>
    <recommendedName>
        <fullName evidence="3">Vacuolar protein sorting-associated protein 27</fullName>
    </recommendedName>
</protein>
<feature type="region of interest" description="Disordered" evidence="11">
    <location>
        <begin position="250"/>
        <end position="287"/>
    </location>
</feature>
<keyword evidence="4" id="KW-0479">Metal-binding</keyword>
<dbReference type="SMART" id="SM00726">
    <property type="entry name" value="UIM"/>
    <property type="match status" value="2"/>
</dbReference>
<dbReference type="CDD" id="cd21385">
    <property type="entry name" value="GAT_Vps27"/>
    <property type="match status" value="1"/>
</dbReference>
<dbReference type="GO" id="GO:0043328">
    <property type="term" value="P:protein transport to vacuole involved in ubiquitin-dependent protein catabolic process via the multivesicular body sorting pathway"/>
    <property type="evidence" value="ECO:0007669"/>
    <property type="project" value="TreeGrafter"/>
</dbReference>
<keyword evidence="9" id="KW-0472">Membrane</keyword>
<feature type="compositionally biased region" description="Low complexity" evidence="11">
    <location>
        <begin position="350"/>
        <end position="361"/>
    </location>
</feature>
<accession>A0A8J5UIU3</accession>
<evidence type="ECO:0000259" key="12">
    <source>
        <dbReference type="PROSITE" id="PS50178"/>
    </source>
</evidence>
<evidence type="ECO:0000256" key="2">
    <source>
        <dbReference type="ARBA" id="ARBA00008597"/>
    </source>
</evidence>
<dbReference type="InterPro" id="IPR000306">
    <property type="entry name" value="Znf_FYVE"/>
</dbReference>
<evidence type="ECO:0000256" key="7">
    <source>
        <dbReference type="ARBA" id="ARBA00022771"/>
    </source>
</evidence>